<dbReference type="EMBL" id="BAAAPZ010000006">
    <property type="protein sequence ID" value="GAA2096155.1"/>
    <property type="molecule type" value="Genomic_DNA"/>
</dbReference>
<protein>
    <recommendedName>
        <fullName evidence="3">DUF2092 domain-containing protein</fullName>
    </recommendedName>
</protein>
<evidence type="ECO:0000313" key="1">
    <source>
        <dbReference type="EMBL" id="GAA2096155.1"/>
    </source>
</evidence>
<sequence length="324" mass="34823">MRVRTTAIAGLAALALTAASVPALNLLVYSPARAVASYLGDIAAGDAEGARARLLTGTIENAAALTDDALAGAPSLPERVDVTRSETEGRRAVVTAEYDLAGSTRSQEFELTRDDGTWGLYHRWLIDVGELPRLELEIDGASAVRLNSADIEVDREGLPVLFPVEYNVGFAQEYFRSSVESVTALEPGEELSTRLAPQPTEQLREEAEELVHAHLDECVEAKTLLPTGCTFGYDSDNEILGDVSWEMVSYPAVRLRSERNRLVVAPASGVAQIKGRYRDIVTATESDFDETVRFTFTAAVNVEDSGPSIVPLTPGLASGAQAVR</sequence>
<reference evidence="2" key="1">
    <citation type="journal article" date="2019" name="Int. J. Syst. Evol. Microbiol.">
        <title>The Global Catalogue of Microorganisms (GCM) 10K type strain sequencing project: providing services to taxonomists for standard genome sequencing and annotation.</title>
        <authorList>
            <consortium name="The Broad Institute Genomics Platform"/>
            <consortium name="The Broad Institute Genome Sequencing Center for Infectious Disease"/>
            <person name="Wu L."/>
            <person name="Ma J."/>
        </authorList>
    </citation>
    <scope>NUCLEOTIDE SEQUENCE [LARGE SCALE GENOMIC DNA]</scope>
    <source>
        <strain evidence="2">JCM 15900</strain>
    </source>
</reference>
<evidence type="ECO:0000313" key="2">
    <source>
        <dbReference type="Proteomes" id="UP001500984"/>
    </source>
</evidence>
<comment type="caution">
    <text evidence="1">The sequence shown here is derived from an EMBL/GenBank/DDBJ whole genome shotgun (WGS) entry which is preliminary data.</text>
</comment>
<dbReference type="Proteomes" id="UP001500984">
    <property type="component" value="Unassembled WGS sequence"/>
</dbReference>
<proteinExistence type="predicted"/>
<name>A0ABP5ID11_9MICO</name>
<evidence type="ECO:0008006" key="3">
    <source>
        <dbReference type="Google" id="ProtNLM"/>
    </source>
</evidence>
<accession>A0ABP5ID11</accession>
<gene>
    <name evidence="1" type="ORF">GCM10009823_16100</name>
</gene>
<organism evidence="1 2">
    <name type="scientific">Brevibacterium salitolerans</name>
    <dbReference type="NCBI Taxonomy" id="1403566"/>
    <lineage>
        <taxon>Bacteria</taxon>
        <taxon>Bacillati</taxon>
        <taxon>Actinomycetota</taxon>
        <taxon>Actinomycetes</taxon>
        <taxon>Micrococcales</taxon>
        <taxon>Brevibacteriaceae</taxon>
        <taxon>Brevibacterium</taxon>
    </lineage>
</organism>
<dbReference type="RefSeq" id="WP_344336835.1">
    <property type="nucleotide sequence ID" value="NZ_BAAAPZ010000006.1"/>
</dbReference>
<keyword evidence="2" id="KW-1185">Reference proteome</keyword>